<dbReference type="Proteomes" id="UP000829685">
    <property type="component" value="Unassembled WGS sequence"/>
</dbReference>
<organism evidence="4 5">
    <name type="scientific">Neoarthrinium moseri</name>
    <dbReference type="NCBI Taxonomy" id="1658444"/>
    <lineage>
        <taxon>Eukaryota</taxon>
        <taxon>Fungi</taxon>
        <taxon>Dikarya</taxon>
        <taxon>Ascomycota</taxon>
        <taxon>Pezizomycotina</taxon>
        <taxon>Sordariomycetes</taxon>
        <taxon>Xylariomycetidae</taxon>
        <taxon>Amphisphaeriales</taxon>
        <taxon>Apiosporaceae</taxon>
        <taxon>Neoarthrinium</taxon>
    </lineage>
</organism>
<accession>A0A9Q0AQV4</accession>
<keyword evidence="2" id="KW-0560">Oxidoreductase</keyword>
<dbReference type="InterPro" id="IPR013149">
    <property type="entry name" value="ADH-like_C"/>
</dbReference>
<dbReference type="SMART" id="SM00829">
    <property type="entry name" value="PKS_ER"/>
    <property type="match status" value="1"/>
</dbReference>
<name>A0A9Q0AQV4_9PEZI</name>
<dbReference type="InterPro" id="IPR020843">
    <property type="entry name" value="ER"/>
</dbReference>
<evidence type="ECO:0000313" key="5">
    <source>
        <dbReference type="Proteomes" id="UP000829685"/>
    </source>
</evidence>
<dbReference type="EMBL" id="JAFIMR010000003">
    <property type="protein sequence ID" value="KAI1880004.1"/>
    <property type="molecule type" value="Genomic_DNA"/>
</dbReference>
<dbReference type="PANTHER" id="PTHR45348:SF2">
    <property type="entry name" value="ZINC-TYPE ALCOHOL DEHYDROGENASE-LIKE PROTEIN C2E1P3.01"/>
    <property type="match status" value="1"/>
</dbReference>
<evidence type="ECO:0000256" key="1">
    <source>
        <dbReference type="ARBA" id="ARBA00008072"/>
    </source>
</evidence>
<dbReference type="Gene3D" id="3.40.50.720">
    <property type="entry name" value="NAD(P)-binding Rossmann-like Domain"/>
    <property type="match status" value="1"/>
</dbReference>
<dbReference type="Pfam" id="PF08240">
    <property type="entry name" value="ADH_N"/>
    <property type="match status" value="1"/>
</dbReference>
<dbReference type="CDD" id="cd08249">
    <property type="entry name" value="enoyl_reductase_like"/>
    <property type="match status" value="1"/>
</dbReference>
<comment type="similarity">
    <text evidence="1">Belongs to the zinc-containing alcohol dehydrogenase family.</text>
</comment>
<reference evidence="4" key="1">
    <citation type="submission" date="2021-03" db="EMBL/GenBank/DDBJ databases">
        <title>Revisited historic fungal species revealed as producer of novel bioactive compounds through whole genome sequencing and comparative genomics.</title>
        <authorList>
            <person name="Vignolle G.A."/>
            <person name="Hochenegger N."/>
            <person name="Mach R.L."/>
            <person name="Mach-Aigner A.R."/>
            <person name="Javad Rahimi M."/>
            <person name="Salim K.A."/>
            <person name="Chan C.M."/>
            <person name="Lim L.B.L."/>
            <person name="Cai F."/>
            <person name="Druzhinina I.S."/>
            <person name="U'Ren J.M."/>
            <person name="Derntl C."/>
        </authorList>
    </citation>
    <scope>NUCLEOTIDE SEQUENCE</scope>
    <source>
        <strain evidence="4">TUCIM 5799</strain>
    </source>
</reference>
<dbReference type="Gene3D" id="3.90.180.10">
    <property type="entry name" value="Medium-chain alcohol dehydrogenases, catalytic domain"/>
    <property type="match status" value="1"/>
</dbReference>
<dbReference type="InterPro" id="IPR013154">
    <property type="entry name" value="ADH-like_N"/>
</dbReference>
<gene>
    <name evidence="4" type="ORF">JX265_001625</name>
</gene>
<dbReference type="SUPFAM" id="SSF50129">
    <property type="entry name" value="GroES-like"/>
    <property type="match status" value="1"/>
</dbReference>
<dbReference type="PANTHER" id="PTHR45348">
    <property type="entry name" value="HYPOTHETICAL OXIDOREDUCTASE (EUROFUNG)"/>
    <property type="match status" value="1"/>
</dbReference>
<protein>
    <recommendedName>
        <fullName evidence="3">Enoyl reductase (ER) domain-containing protein</fullName>
    </recommendedName>
</protein>
<proteinExistence type="inferred from homology"/>
<evidence type="ECO:0000256" key="2">
    <source>
        <dbReference type="ARBA" id="ARBA00023002"/>
    </source>
</evidence>
<dbReference type="Pfam" id="PF00107">
    <property type="entry name" value="ADH_zinc_N"/>
    <property type="match status" value="1"/>
</dbReference>
<sequence length="285" mass="30769">MGCDVAGTVIEVGSNVTRFKAGDRVLAFATGMEEKHNTSVMGGYQLYTVVQENMASMIPDLLEFEMAAVVPLAMSTAACGLFERSQLALRHPAVGGNSEKIKEILILWGGSTSVGCNAIQLAVAAGYEVVTTCSPRNFDLVKSLGASAAFDYHSETLVEDIVKKCKGRLVAGAMSIGNGGAERCTDILDASIPVRMWTFLSFLVRMWFKKRATGVRSKFVWGGSLEFNEVSKAVFEDYLPEALRRGQYICAPNAEIIGNELESIQSGLDMLKKGAVSAKKLVVKF</sequence>
<dbReference type="SUPFAM" id="SSF51735">
    <property type="entry name" value="NAD(P)-binding Rossmann-fold domains"/>
    <property type="match status" value="1"/>
</dbReference>
<dbReference type="AlphaFoldDB" id="A0A9Q0AQV4"/>
<dbReference type="GO" id="GO:0016651">
    <property type="term" value="F:oxidoreductase activity, acting on NAD(P)H"/>
    <property type="evidence" value="ECO:0007669"/>
    <property type="project" value="InterPro"/>
</dbReference>
<dbReference type="InterPro" id="IPR036291">
    <property type="entry name" value="NAD(P)-bd_dom_sf"/>
</dbReference>
<feature type="domain" description="Enoyl reductase (ER)" evidence="3">
    <location>
        <begin position="1"/>
        <end position="282"/>
    </location>
</feature>
<evidence type="ECO:0000259" key="3">
    <source>
        <dbReference type="SMART" id="SM00829"/>
    </source>
</evidence>
<comment type="caution">
    <text evidence="4">The sequence shown here is derived from an EMBL/GenBank/DDBJ whole genome shotgun (WGS) entry which is preliminary data.</text>
</comment>
<evidence type="ECO:0000313" key="4">
    <source>
        <dbReference type="EMBL" id="KAI1880004.1"/>
    </source>
</evidence>
<dbReference type="InterPro" id="IPR047122">
    <property type="entry name" value="Trans-enoyl_RdTase-like"/>
</dbReference>
<dbReference type="InterPro" id="IPR011032">
    <property type="entry name" value="GroES-like_sf"/>
</dbReference>
<keyword evidence="5" id="KW-1185">Reference proteome</keyword>